<keyword evidence="1" id="KW-0863">Zinc-finger</keyword>
<proteinExistence type="predicted"/>
<feature type="compositionally biased region" description="Low complexity" evidence="2">
    <location>
        <begin position="309"/>
        <end position="327"/>
    </location>
</feature>
<evidence type="ECO:0000256" key="1">
    <source>
        <dbReference type="PROSITE-ProRule" id="PRU00042"/>
    </source>
</evidence>
<dbReference type="Proteomes" id="UP000695022">
    <property type="component" value="Unplaced"/>
</dbReference>
<protein>
    <submittedName>
        <fullName evidence="5">Uncharacterized protein LOC106821604</fullName>
    </submittedName>
</protein>
<feature type="compositionally biased region" description="Low complexity" evidence="2">
    <location>
        <begin position="93"/>
        <end position="110"/>
    </location>
</feature>
<organism evidence="4 5">
    <name type="scientific">Priapulus caudatus</name>
    <name type="common">Priapulid worm</name>
    <dbReference type="NCBI Taxonomy" id="37621"/>
    <lineage>
        <taxon>Eukaryota</taxon>
        <taxon>Metazoa</taxon>
        <taxon>Ecdysozoa</taxon>
        <taxon>Scalidophora</taxon>
        <taxon>Priapulida</taxon>
        <taxon>Priapulimorpha</taxon>
        <taxon>Priapulimorphida</taxon>
        <taxon>Priapulidae</taxon>
        <taxon>Priapulus</taxon>
    </lineage>
</organism>
<evidence type="ECO:0000313" key="5">
    <source>
        <dbReference type="RefSeq" id="XP_014681972.1"/>
    </source>
</evidence>
<evidence type="ECO:0000256" key="2">
    <source>
        <dbReference type="SAM" id="MobiDB-lite"/>
    </source>
</evidence>
<dbReference type="InterPro" id="IPR013087">
    <property type="entry name" value="Znf_C2H2_type"/>
</dbReference>
<feature type="domain" description="C2H2-type" evidence="3">
    <location>
        <begin position="266"/>
        <end position="295"/>
    </location>
</feature>
<dbReference type="RefSeq" id="XP_014681972.1">
    <property type="nucleotide sequence ID" value="XM_014826486.1"/>
</dbReference>
<dbReference type="GeneID" id="106821604"/>
<gene>
    <name evidence="5" type="primary">LOC106821604</name>
</gene>
<evidence type="ECO:0000313" key="4">
    <source>
        <dbReference type="Proteomes" id="UP000695022"/>
    </source>
</evidence>
<keyword evidence="1" id="KW-0862">Zinc</keyword>
<feature type="region of interest" description="Disordered" evidence="2">
    <location>
        <begin position="87"/>
        <end position="236"/>
    </location>
</feature>
<reference evidence="5" key="1">
    <citation type="submission" date="2025-08" db="UniProtKB">
        <authorList>
            <consortium name="RefSeq"/>
        </authorList>
    </citation>
    <scope>IDENTIFICATION</scope>
</reference>
<name>A0ABM1FC01_PRICU</name>
<accession>A0ABM1FC01</accession>
<feature type="region of interest" description="Disordered" evidence="2">
    <location>
        <begin position="284"/>
        <end position="328"/>
    </location>
</feature>
<evidence type="ECO:0000259" key="3">
    <source>
        <dbReference type="PROSITE" id="PS50157"/>
    </source>
</evidence>
<keyword evidence="1" id="KW-0479">Metal-binding</keyword>
<keyword evidence="4" id="KW-1185">Reference proteome</keyword>
<feature type="region of interest" description="Disordered" evidence="2">
    <location>
        <begin position="1"/>
        <end position="28"/>
    </location>
</feature>
<feature type="compositionally biased region" description="Low complexity" evidence="2">
    <location>
        <begin position="224"/>
        <end position="236"/>
    </location>
</feature>
<dbReference type="PROSITE" id="PS50157">
    <property type="entry name" value="ZINC_FINGER_C2H2_2"/>
    <property type="match status" value="1"/>
</dbReference>
<sequence>MNYSKSTKDSAWNGGTLDDVQTESEASLDADAEELQDELTNVKRYSAGGATDCLSKRLRAAANHVAPSLHGRLNGVCEDRGDVLDGGVGDAGGEAAVAEQQQQQQQQRLRTILSVDRQGSTDSEGKPDSISSSSSSSRSSGGGSRSSNSSSRKRSHVSWADEVQSDGGGGGRASGFCVESSTDANSPEAGRGSPARAGSPASIVGPRARAGSPDVAPLSPPRPQLSSLELQSSTESLSSLDTMMAVVAKSAKSVLPSLPREPPTEIRCYFPGCGRVFTNRSDFGKHRRLGTPQADATVAGRAPSPTRPAPAGRVAAGAATGGAPSARNGVRSLLPALQVPQTTRSRSTSRHGYTHEGIRRLLRVRSARHRRRRRPRGRLASVRRAQLGCL</sequence>
<feature type="compositionally biased region" description="Low complexity" evidence="2">
    <location>
        <begin position="129"/>
        <end position="150"/>
    </location>
</feature>